<protein>
    <submittedName>
        <fullName evidence="1">Uncharacterized protein</fullName>
    </submittedName>
</protein>
<gene>
    <name evidence="1" type="ORF">ACFQLX_10440</name>
</gene>
<organism evidence="1 2">
    <name type="scientific">Streptomyces polyrhachis</name>
    <dbReference type="NCBI Taxonomy" id="1282885"/>
    <lineage>
        <taxon>Bacteria</taxon>
        <taxon>Bacillati</taxon>
        <taxon>Actinomycetota</taxon>
        <taxon>Actinomycetes</taxon>
        <taxon>Kitasatosporales</taxon>
        <taxon>Streptomycetaceae</taxon>
        <taxon>Streptomyces</taxon>
    </lineage>
</organism>
<dbReference type="RefSeq" id="WP_386413964.1">
    <property type="nucleotide sequence ID" value="NZ_JBHSZO010000013.1"/>
</dbReference>
<name>A0ABW2GFR1_9ACTN</name>
<evidence type="ECO:0000313" key="1">
    <source>
        <dbReference type="EMBL" id="MFC7218581.1"/>
    </source>
</evidence>
<keyword evidence="2" id="KW-1185">Reference proteome</keyword>
<reference evidence="2" key="1">
    <citation type="journal article" date="2019" name="Int. J. Syst. Evol. Microbiol.">
        <title>The Global Catalogue of Microorganisms (GCM) 10K type strain sequencing project: providing services to taxonomists for standard genome sequencing and annotation.</title>
        <authorList>
            <consortium name="The Broad Institute Genomics Platform"/>
            <consortium name="The Broad Institute Genome Sequencing Center for Infectious Disease"/>
            <person name="Wu L."/>
            <person name="Ma J."/>
        </authorList>
    </citation>
    <scope>NUCLEOTIDE SEQUENCE [LARGE SCALE GENOMIC DNA]</scope>
    <source>
        <strain evidence="2">CGMCC 1.13681</strain>
    </source>
</reference>
<sequence length="135" mass="13977">MDPITAAALAALATGTGGEAGRQAWQGLVALVRRPFTRESAREEAGAPAAAAGSGEPELAALAAEPADALRAQALATALGVRAALDADFRRLLDEWWRQARAAEPGGDVHNQVSGGTQHQVVQARDISHLTFTTD</sequence>
<dbReference type="Proteomes" id="UP001596413">
    <property type="component" value="Unassembled WGS sequence"/>
</dbReference>
<comment type="caution">
    <text evidence="1">The sequence shown here is derived from an EMBL/GenBank/DDBJ whole genome shotgun (WGS) entry which is preliminary data.</text>
</comment>
<accession>A0ABW2GFR1</accession>
<evidence type="ECO:0000313" key="2">
    <source>
        <dbReference type="Proteomes" id="UP001596413"/>
    </source>
</evidence>
<dbReference type="EMBL" id="JBHSZO010000013">
    <property type="protein sequence ID" value="MFC7218581.1"/>
    <property type="molecule type" value="Genomic_DNA"/>
</dbReference>
<proteinExistence type="predicted"/>